<protein>
    <submittedName>
        <fullName evidence="1">Uncharacterized protein</fullName>
    </submittedName>
</protein>
<keyword evidence="2" id="KW-1185">Reference proteome</keyword>
<name>A0A238JUQ8_9RHOB</name>
<reference evidence="2" key="1">
    <citation type="submission" date="2017-05" db="EMBL/GenBank/DDBJ databases">
        <authorList>
            <person name="Rodrigo-Torres L."/>
            <person name="Arahal R. D."/>
            <person name="Lucena T."/>
        </authorList>
    </citation>
    <scope>NUCLEOTIDE SEQUENCE [LARGE SCALE GENOMIC DNA]</scope>
    <source>
        <strain evidence="2">CECT 8621</strain>
    </source>
</reference>
<sequence>MCIARYAGSIHRRLSEGRCRGASCAESGRVIVRHSPCTPWRLRRVRQGRSALLPRYPILLAPRAAWKGCPSPGPLPWRCRNERTRSESLASRGDGPPLSILAFLVRRAPKTPGYTARSIGRSSQDSKLLPDDPVLFSKQVFVARPASKAARVQKELHGRQLRRTGTTSLQCRRTGLFLAPAHPSVLLPMGLEIWHRMFRAAWCCPAVAKETRNGKTTNHRYRSRNRRTARHWATSC</sequence>
<dbReference type="Proteomes" id="UP000202922">
    <property type="component" value="Unassembled WGS sequence"/>
</dbReference>
<gene>
    <name evidence="1" type="ORF">COL8621_01290</name>
</gene>
<proteinExistence type="predicted"/>
<dbReference type="AlphaFoldDB" id="A0A238JUQ8"/>
<evidence type="ECO:0000313" key="2">
    <source>
        <dbReference type="Proteomes" id="UP000202922"/>
    </source>
</evidence>
<accession>A0A238JUQ8</accession>
<evidence type="ECO:0000313" key="1">
    <source>
        <dbReference type="EMBL" id="SMX34399.1"/>
    </source>
</evidence>
<organism evidence="1 2">
    <name type="scientific">Actibacterium lipolyticum</name>
    <dbReference type="NCBI Taxonomy" id="1524263"/>
    <lineage>
        <taxon>Bacteria</taxon>
        <taxon>Pseudomonadati</taxon>
        <taxon>Pseudomonadota</taxon>
        <taxon>Alphaproteobacteria</taxon>
        <taxon>Rhodobacterales</taxon>
        <taxon>Roseobacteraceae</taxon>
        <taxon>Actibacterium</taxon>
    </lineage>
</organism>
<dbReference type="EMBL" id="FXYE01000001">
    <property type="protein sequence ID" value="SMX34399.1"/>
    <property type="molecule type" value="Genomic_DNA"/>
</dbReference>